<keyword evidence="10" id="KW-1185">Reference proteome</keyword>
<dbReference type="AlphaFoldDB" id="A0A086SUZ5"/>
<dbReference type="Pfam" id="PF07690">
    <property type="entry name" value="MFS_1"/>
    <property type="match status" value="1"/>
</dbReference>
<feature type="transmembrane region" description="Helical" evidence="7">
    <location>
        <begin position="460"/>
        <end position="484"/>
    </location>
</feature>
<feature type="transmembrane region" description="Helical" evidence="7">
    <location>
        <begin position="120"/>
        <end position="140"/>
    </location>
</feature>
<dbReference type="GO" id="GO:0005886">
    <property type="term" value="C:plasma membrane"/>
    <property type="evidence" value="ECO:0007669"/>
    <property type="project" value="TreeGrafter"/>
</dbReference>
<evidence type="ECO:0000313" key="9">
    <source>
        <dbReference type="EMBL" id="KFH40927.1"/>
    </source>
</evidence>
<evidence type="ECO:0000313" key="10">
    <source>
        <dbReference type="Proteomes" id="UP000029964"/>
    </source>
</evidence>
<evidence type="ECO:0000256" key="2">
    <source>
        <dbReference type="ARBA" id="ARBA00022692"/>
    </source>
</evidence>
<evidence type="ECO:0000259" key="8">
    <source>
        <dbReference type="PROSITE" id="PS50850"/>
    </source>
</evidence>
<feature type="transmembrane region" description="Helical" evidence="7">
    <location>
        <begin position="191"/>
        <end position="210"/>
    </location>
</feature>
<name>A0A086SUZ5_HAPC1</name>
<feature type="transmembrane region" description="Helical" evidence="7">
    <location>
        <begin position="529"/>
        <end position="548"/>
    </location>
</feature>
<evidence type="ECO:0000256" key="1">
    <source>
        <dbReference type="ARBA" id="ARBA00004141"/>
    </source>
</evidence>
<feature type="domain" description="Major facilitator superfamily (MFS) profile" evidence="8">
    <location>
        <begin position="126"/>
        <end position="611"/>
    </location>
</feature>
<keyword evidence="3 7" id="KW-1133">Transmembrane helix</keyword>
<dbReference type="STRING" id="857340.A0A086SUZ5"/>
<dbReference type="CDD" id="cd17323">
    <property type="entry name" value="MFS_Tpo1_MDR_like"/>
    <property type="match status" value="1"/>
</dbReference>
<comment type="subcellular location">
    <subcellularLocation>
        <location evidence="1">Membrane</location>
        <topology evidence="1">Multi-pass membrane protein</topology>
    </subcellularLocation>
</comment>
<feature type="transmembrane region" description="Helical" evidence="7">
    <location>
        <begin position="432"/>
        <end position="454"/>
    </location>
</feature>
<gene>
    <name evidence="9" type="ORF">ACRE_083760</name>
</gene>
<dbReference type="Gene3D" id="1.20.1250.20">
    <property type="entry name" value="MFS general substrate transporter like domains"/>
    <property type="match status" value="1"/>
</dbReference>
<evidence type="ECO:0000256" key="4">
    <source>
        <dbReference type="ARBA" id="ARBA00023136"/>
    </source>
</evidence>
<dbReference type="FunFam" id="1.20.1250.20:FF:000011">
    <property type="entry name" value="MFS multidrug transporter, putative"/>
    <property type="match status" value="1"/>
</dbReference>
<reference evidence="10" key="1">
    <citation type="journal article" date="2014" name="Genome Announc.">
        <title>Genome sequence and annotation of Acremonium chrysogenum, producer of the beta-lactam antibiotic cephalosporin C.</title>
        <authorList>
            <person name="Terfehr D."/>
            <person name="Dahlmann T.A."/>
            <person name="Specht T."/>
            <person name="Zadra I."/>
            <person name="Kuernsteiner H."/>
            <person name="Kueck U."/>
        </authorList>
    </citation>
    <scope>NUCLEOTIDE SEQUENCE [LARGE SCALE GENOMIC DNA]</scope>
    <source>
        <strain evidence="10">ATCC 11550 / CBS 779.69 / DSM 880 / IAM 14645 / JCM 23072 / IMI 49137</strain>
    </source>
</reference>
<organism evidence="9 10">
    <name type="scientific">Hapsidospora chrysogenum (strain ATCC 11550 / CBS 779.69 / DSM 880 / IAM 14645 / JCM 23072 / IMI 49137)</name>
    <name type="common">Acremonium chrysogenum</name>
    <dbReference type="NCBI Taxonomy" id="857340"/>
    <lineage>
        <taxon>Eukaryota</taxon>
        <taxon>Fungi</taxon>
        <taxon>Dikarya</taxon>
        <taxon>Ascomycota</taxon>
        <taxon>Pezizomycotina</taxon>
        <taxon>Sordariomycetes</taxon>
        <taxon>Hypocreomycetidae</taxon>
        <taxon>Hypocreales</taxon>
        <taxon>Bionectriaceae</taxon>
        <taxon>Hapsidospora</taxon>
    </lineage>
</organism>
<keyword evidence="4 7" id="KW-0472">Membrane</keyword>
<dbReference type="InterPro" id="IPR036259">
    <property type="entry name" value="MFS_trans_sf"/>
</dbReference>
<proteinExistence type="predicted"/>
<keyword evidence="5" id="KW-0325">Glycoprotein</keyword>
<protein>
    <submittedName>
        <fullName evidence="9">Putative transporter-like protein</fullName>
    </submittedName>
</protein>
<feature type="transmembrane region" description="Helical" evidence="7">
    <location>
        <begin position="160"/>
        <end position="179"/>
    </location>
</feature>
<evidence type="ECO:0000256" key="6">
    <source>
        <dbReference type="SAM" id="MobiDB-lite"/>
    </source>
</evidence>
<accession>A0A086SUZ5</accession>
<dbReference type="PANTHER" id="PTHR23502">
    <property type="entry name" value="MAJOR FACILITATOR SUPERFAMILY"/>
    <property type="match status" value="1"/>
</dbReference>
<dbReference type="SUPFAM" id="SSF103473">
    <property type="entry name" value="MFS general substrate transporter"/>
    <property type="match status" value="1"/>
</dbReference>
<feature type="transmembrane region" description="Helical" evidence="7">
    <location>
        <begin position="491"/>
        <end position="509"/>
    </location>
</feature>
<dbReference type="GO" id="GO:0022857">
    <property type="term" value="F:transmembrane transporter activity"/>
    <property type="evidence" value="ECO:0007669"/>
    <property type="project" value="InterPro"/>
</dbReference>
<feature type="transmembrane region" description="Helical" evidence="7">
    <location>
        <begin position="354"/>
        <end position="378"/>
    </location>
</feature>
<feature type="transmembrane region" description="Helical" evidence="7">
    <location>
        <begin position="390"/>
        <end position="412"/>
    </location>
</feature>
<evidence type="ECO:0000256" key="5">
    <source>
        <dbReference type="ARBA" id="ARBA00023180"/>
    </source>
</evidence>
<keyword evidence="2 7" id="KW-0812">Transmembrane</keyword>
<dbReference type="EMBL" id="JPKY01000157">
    <property type="protein sequence ID" value="KFH40927.1"/>
    <property type="molecule type" value="Genomic_DNA"/>
</dbReference>
<feature type="compositionally biased region" description="Polar residues" evidence="6">
    <location>
        <begin position="10"/>
        <end position="24"/>
    </location>
</feature>
<dbReference type="InterPro" id="IPR011701">
    <property type="entry name" value="MFS"/>
</dbReference>
<feature type="transmembrane region" description="Helical" evidence="7">
    <location>
        <begin position="246"/>
        <end position="274"/>
    </location>
</feature>
<dbReference type="OrthoDB" id="3365399at2759"/>
<dbReference type="PROSITE" id="PS50850">
    <property type="entry name" value="MFS"/>
    <property type="match status" value="1"/>
</dbReference>
<evidence type="ECO:0000256" key="3">
    <source>
        <dbReference type="ARBA" id="ARBA00022989"/>
    </source>
</evidence>
<feature type="region of interest" description="Disordered" evidence="6">
    <location>
        <begin position="1"/>
        <end position="39"/>
    </location>
</feature>
<dbReference type="InterPro" id="IPR020846">
    <property type="entry name" value="MFS_dom"/>
</dbReference>
<evidence type="ECO:0000256" key="7">
    <source>
        <dbReference type="SAM" id="Phobius"/>
    </source>
</evidence>
<comment type="caution">
    <text evidence="9">The sequence shown here is derived from an EMBL/GenBank/DDBJ whole genome shotgun (WGS) entry which is preliminary data.</text>
</comment>
<feature type="region of interest" description="Disordered" evidence="6">
    <location>
        <begin position="572"/>
        <end position="611"/>
    </location>
</feature>
<sequence>METDIEKQDTQTGTEIYTSDSSVSGEGPVVHEPLHSSRSHHSIATAQYRLDGTDPFENLERALTPHDDVDVEMERTGAAHEPITHACSRNPSIATNASRPPDFEVIFEDGDPENPRNWPLWYRIWIIVAIAYTGWVTVLFSTSYTSSTPGLMEEFGTSQTYTTLGMTTYLLGLAAGSIVWAPASELYGRQIVYLACLAVWAILVIPSAVAHSFITILVSRFFCAFFGAVMIANSPGTVVDLSHPDYLAFTLSMWSIAPMNAPSTGAIIGGFVFQHLGWRWSNWIVLIGGGVAVALMATCKETYAPAILKRKTARLRKETGDPRWWCQYDQRVSSMQLFRTNMSRPFVLAATEPILWFLNLWVSLVYGVLYLCFVAYPIVFSEHRGWSPGVSGLAFVGIGTGTMIAILSEPLIRRFINAQPVDAATGKPPPEAMALVMAIGSVLTPLGQLVFSWTCLPTSIHWAIPISFGVPFGIGNTLCFIYGANYLAGAYGIYAASALASNAVIRSIFGGTLPLAGPKMYEVLTPQWAGTLLGLLEVAMIPIPFVFWKYGARIRARSRVIRQLREDQERIDAKRARHQARLDRRAAEHQTRKEGDFPTKEESIGEKRQVT</sequence>
<dbReference type="Proteomes" id="UP000029964">
    <property type="component" value="Unassembled WGS sequence"/>
</dbReference>
<feature type="transmembrane region" description="Helical" evidence="7">
    <location>
        <begin position="280"/>
        <end position="299"/>
    </location>
</feature>
<feature type="transmembrane region" description="Helical" evidence="7">
    <location>
        <begin position="216"/>
        <end position="234"/>
    </location>
</feature>
<dbReference type="PANTHER" id="PTHR23502:SF12">
    <property type="entry name" value="MULTIDRUG TRANSPORTER, PUTATIVE (AFU_ORTHOLOGUE AFUA_1G06440)-RELATED"/>
    <property type="match status" value="1"/>
</dbReference>
<dbReference type="HOGENOM" id="CLU_008455_11_6_1"/>